<dbReference type="InterPro" id="IPR000182">
    <property type="entry name" value="GNAT_dom"/>
</dbReference>
<sequence length="147" mass="17128">MNFAYTIDNSMPDVERLKGIVALHYEIFGTADELINKMTSKPRLVVVTAMEGNQVIGYKMGYELDTYTFYSWLGGVRIKYRKYGIASKLMEIQHQYVREQGYHVVQTKTMNKWRNMLILNIKSGFDVMSTYTDKNGLHKIVLEKKLL</sequence>
<keyword evidence="2" id="KW-0808">Transferase</keyword>
<feature type="domain" description="N-acetyltransferase" evidence="1">
    <location>
        <begin position="5"/>
        <end position="147"/>
    </location>
</feature>
<dbReference type="RefSeq" id="WP_380148694.1">
    <property type="nucleotide sequence ID" value="NZ_JBHUOR010000132.1"/>
</dbReference>
<dbReference type="Pfam" id="PF00583">
    <property type="entry name" value="Acetyltransf_1"/>
    <property type="match status" value="1"/>
</dbReference>
<name>A0ABW5Y599_9BACL</name>
<dbReference type="Gene3D" id="3.40.630.30">
    <property type="match status" value="1"/>
</dbReference>
<dbReference type="EMBL" id="JBHUOR010000132">
    <property type="protein sequence ID" value="MFD2870017.1"/>
    <property type="molecule type" value="Genomic_DNA"/>
</dbReference>
<dbReference type="SUPFAM" id="SSF55729">
    <property type="entry name" value="Acyl-CoA N-acyltransferases (Nat)"/>
    <property type="match status" value="1"/>
</dbReference>
<gene>
    <name evidence="2" type="ORF">ACFSY7_16105</name>
</gene>
<keyword evidence="3" id="KW-1185">Reference proteome</keyword>
<dbReference type="PROSITE" id="PS51186">
    <property type="entry name" value="GNAT"/>
    <property type="match status" value="1"/>
</dbReference>
<dbReference type="CDD" id="cd04301">
    <property type="entry name" value="NAT_SF"/>
    <property type="match status" value="1"/>
</dbReference>
<protein>
    <submittedName>
        <fullName evidence="2">GNAT family N-acetyltransferase</fullName>
        <ecNumber evidence="2">2.3.1.-</ecNumber>
    </submittedName>
</protein>
<dbReference type="InterPro" id="IPR016181">
    <property type="entry name" value="Acyl_CoA_acyltransferase"/>
</dbReference>
<accession>A0ABW5Y599</accession>
<dbReference type="Proteomes" id="UP001597568">
    <property type="component" value="Unassembled WGS sequence"/>
</dbReference>
<keyword evidence="2" id="KW-0012">Acyltransferase</keyword>
<dbReference type="GO" id="GO:0016746">
    <property type="term" value="F:acyltransferase activity"/>
    <property type="evidence" value="ECO:0007669"/>
    <property type="project" value="UniProtKB-KW"/>
</dbReference>
<proteinExistence type="predicted"/>
<organism evidence="2 3">
    <name type="scientific">Kurthia populi</name>
    <dbReference type="NCBI Taxonomy" id="1562132"/>
    <lineage>
        <taxon>Bacteria</taxon>
        <taxon>Bacillati</taxon>
        <taxon>Bacillota</taxon>
        <taxon>Bacilli</taxon>
        <taxon>Bacillales</taxon>
        <taxon>Caryophanaceae</taxon>
        <taxon>Kurthia</taxon>
    </lineage>
</organism>
<evidence type="ECO:0000313" key="3">
    <source>
        <dbReference type="Proteomes" id="UP001597568"/>
    </source>
</evidence>
<reference evidence="3" key="1">
    <citation type="journal article" date="2019" name="Int. J. Syst. Evol. Microbiol.">
        <title>The Global Catalogue of Microorganisms (GCM) 10K type strain sequencing project: providing services to taxonomists for standard genome sequencing and annotation.</title>
        <authorList>
            <consortium name="The Broad Institute Genomics Platform"/>
            <consortium name="The Broad Institute Genome Sequencing Center for Infectious Disease"/>
            <person name="Wu L."/>
            <person name="Ma J."/>
        </authorList>
    </citation>
    <scope>NUCLEOTIDE SEQUENCE [LARGE SCALE GENOMIC DNA]</scope>
    <source>
        <strain evidence="3">KCTC 33522</strain>
    </source>
</reference>
<evidence type="ECO:0000313" key="2">
    <source>
        <dbReference type="EMBL" id="MFD2870017.1"/>
    </source>
</evidence>
<comment type="caution">
    <text evidence="2">The sequence shown here is derived from an EMBL/GenBank/DDBJ whole genome shotgun (WGS) entry which is preliminary data.</text>
</comment>
<evidence type="ECO:0000259" key="1">
    <source>
        <dbReference type="PROSITE" id="PS51186"/>
    </source>
</evidence>
<dbReference type="EC" id="2.3.1.-" evidence="2"/>